<accession>A0A8H7VIJ4</accession>
<evidence type="ECO:0000313" key="2">
    <source>
        <dbReference type="Proteomes" id="UP000646827"/>
    </source>
</evidence>
<comment type="caution">
    <text evidence="1">The sequence shown here is derived from an EMBL/GenBank/DDBJ whole genome shotgun (WGS) entry which is preliminary data.</text>
</comment>
<dbReference type="Proteomes" id="UP000646827">
    <property type="component" value="Unassembled WGS sequence"/>
</dbReference>
<dbReference type="OrthoDB" id="2256709at2759"/>
<gene>
    <name evidence="1" type="ORF">INT45_003554</name>
</gene>
<evidence type="ECO:0000313" key="1">
    <source>
        <dbReference type="EMBL" id="KAG2221840.1"/>
    </source>
</evidence>
<sequence>MDEDQPILQLHSLEICPDYSWHPSDFLSKVMNFNQSLFNSPTLTNDRRKAIIEQYPGIKDMDYQPPNTIPSTARSMKQTHAKQDRSLKRLQYLASGAFRPLDVLALEISKDETNPNVQRYLHMLNDCRLLLLNLTSAMTDMRKNIAFQAINSCFSSTGMSSNNNYITPLDEFQTALAQQTTNLQNVQKASRFGQRPHFNHNHSHAPQPQ</sequence>
<proteinExistence type="predicted"/>
<keyword evidence="2" id="KW-1185">Reference proteome</keyword>
<reference evidence="1 2" key="1">
    <citation type="submission" date="2020-12" db="EMBL/GenBank/DDBJ databases">
        <title>Metabolic potential, ecology and presence of endohyphal bacteria is reflected in genomic diversity of Mucoromycotina.</title>
        <authorList>
            <person name="Muszewska A."/>
            <person name="Okrasinska A."/>
            <person name="Steczkiewicz K."/>
            <person name="Drgas O."/>
            <person name="Orlowska M."/>
            <person name="Perlinska-Lenart U."/>
            <person name="Aleksandrzak-Piekarczyk T."/>
            <person name="Szatraj K."/>
            <person name="Zielenkiewicz U."/>
            <person name="Pilsyk S."/>
            <person name="Malc E."/>
            <person name="Mieczkowski P."/>
            <person name="Kruszewska J.S."/>
            <person name="Biernat P."/>
            <person name="Pawlowska J."/>
        </authorList>
    </citation>
    <scope>NUCLEOTIDE SEQUENCE [LARGE SCALE GENOMIC DNA]</scope>
    <source>
        <strain evidence="1 2">CBS 142.35</strain>
    </source>
</reference>
<dbReference type="EMBL" id="JAEPRB010000098">
    <property type="protein sequence ID" value="KAG2221840.1"/>
    <property type="molecule type" value="Genomic_DNA"/>
</dbReference>
<dbReference type="AlphaFoldDB" id="A0A8H7VIJ4"/>
<organism evidence="1 2">
    <name type="scientific">Circinella minor</name>
    <dbReference type="NCBI Taxonomy" id="1195481"/>
    <lineage>
        <taxon>Eukaryota</taxon>
        <taxon>Fungi</taxon>
        <taxon>Fungi incertae sedis</taxon>
        <taxon>Mucoromycota</taxon>
        <taxon>Mucoromycotina</taxon>
        <taxon>Mucoromycetes</taxon>
        <taxon>Mucorales</taxon>
        <taxon>Lichtheimiaceae</taxon>
        <taxon>Circinella</taxon>
    </lineage>
</organism>
<name>A0A8H7VIJ4_9FUNG</name>
<protein>
    <submittedName>
        <fullName evidence="1">Uncharacterized protein</fullName>
    </submittedName>
</protein>